<dbReference type="InterPro" id="IPR019775">
    <property type="entry name" value="WD40_repeat_CS"/>
</dbReference>
<sequence>MKKELDKLPSGLEPFYDRILHQIECNQDNDESEMCKQIIRVVILASRPLAIAELALAARLLLDSIDNAPELVQLCGSFLVLRNNHIYLIHQSGKDYFFTGSGQRIFIHGPVSEESAILERLLQGMTNTLRRDMFNSQDYGATVDEILRPHPDPLSGLGYATTYWVKHLERVCQDGSSLPNHLGPLEASVIHGFFSRHFLHWLEALCLTRQMRHASPEIGRLTGLVKTHCPEKTELILLCQDAYQFVLYNKACIESTPLQLYCSAFIFSPRTSIIRAAFQHEIPPWLKNPGILDERWSDCIHIMEGHTEPVTKVIFSPDDRFLLSASDDHTVRVWDTETGTCLNTLEGHMGPVLSIAVSPNGAWVASFAMDLTVRLWNLRSGDLYMIWKTMCYVTSRRFSADGKRLIFVSCHKYVQILGTSSGVLVHAYQLHPSLQHSTVMSPNGLWIASICRNGTVELGDLDTGHVRKWFKPASDDVLSIDFVSGGEEVLFVATESMVQL</sequence>
<reference evidence="4 5" key="1">
    <citation type="submission" date="2024-07" db="EMBL/GenBank/DDBJ databases">
        <title>Section-level genome sequencing and comparative genomics of Aspergillus sections Usti and Cavernicolus.</title>
        <authorList>
            <consortium name="Lawrence Berkeley National Laboratory"/>
            <person name="Nybo J.L."/>
            <person name="Vesth T.C."/>
            <person name="Theobald S."/>
            <person name="Frisvad J.C."/>
            <person name="Larsen T.O."/>
            <person name="Kjaerboelling I."/>
            <person name="Rothschild-Mancinelli K."/>
            <person name="Lyhne E.K."/>
            <person name="Kogle M.E."/>
            <person name="Barry K."/>
            <person name="Clum A."/>
            <person name="Na H."/>
            <person name="Ledsgaard L."/>
            <person name="Lin J."/>
            <person name="Lipzen A."/>
            <person name="Kuo A."/>
            <person name="Riley R."/>
            <person name="Mondo S."/>
            <person name="LaButti K."/>
            <person name="Haridas S."/>
            <person name="Pangalinan J."/>
            <person name="Salamov A.A."/>
            <person name="Simmons B.A."/>
            <person name="Magnuson J.K."/>
            <person name="Chen J."/>
            <person name="Drula E."/>
            <person name="Henrissat B."/>
            <person name="Wiebenga A."/>
            <person name="Lubbers R.J."/>
            <person name="Gomes A.C."/>
            <person name="Makela M.R."/>
            <person name="Stajich J."/>
            <person name="Grigoriev I.V."/>
            <person name="Mortensen U.H."/>
            <person name="De vries R.P."/>
            <person name="Baker S.E."/>
            <person name="Andersen M.R."/>
        </authorList>
    </citation>
    <scope>NUCLEOTIDE SEQUENCE [LARGE SCALE GENOMIC DNA]</scope>
    <source>
        <strain evidence="4 5">CBS 600.67</strain>
    </source>
</reference>
<proteinExistence type="predicted"/>
<dbReference type="Proteomes" id="UP001610335">
    <property type="component" value="Unassembled WGS sequence"/>
</dbReference>
<dbReference type="InterPro" id="IPR015943">
    <property type="entry name" value="WD40/YVTN_repeat-like_dom_sf"/>
</dbReference>
<evidence type="ECO:0000313" key="4">
    <source>
        <dbReference type="EMBL" id="KAL2830847.1"/>
    </source>
</evidence>
<feature type="repeat" description="WD" evidence="3">
    <location>
        <begin position="303"/>
        <end position="344"/>
    </location>
</feature>
<dbReference type="SUPFAM" id="SSF50978">
    <property type="entry name" value="WD40 repeat-like"/>
    <property type="match status" value="1"/>
</dbReference>
<dbReference type="PANTHER" id="PTHR19879">
    <property type="entry name" value="TRANSCRIPTION INITIATION FACTOR TFIID"/>
    <property type="match status" value="1"/>
</dbReference>
<dbReference type="InterPro" id="IPR036322">
    <property type="entry name" value="WD40_repeat_dom_sf"/>
</dbReference>
<keyword evidence="2" id="KW-0677">Repeat</keyword>
<dbReference type="PROSITE" id="PS00678">
    <property type="entry name" value="WD_REPEATS_1"/>
    <property type="match status" value="1"/>
</dbReference>
<dbReference type="PANTHER" id="PTHR19879:SF9">
    <property type="entry name" value="TRANSCRIPTION INITIATION FACTOR TFIID SUBUNIT 5"/>
    <property type="match status" value="1"/>
</dbReference>
<accession>A0ABR4IVE9</accession>
<dbReference type="EMBL" id="JBFXLS010000011">
    <property type="protein sequence ID" value="KAL2830847.1"/>
    <property type="molecule type" value="Genomic_DNA"/>
</dbReference>
<dbReference type="InterPro" id="IPR001680">
    <property type="entry name" value="WD40_rpt"/>
</dbReference>
<comment type="caution">
    <text evidence="4">The sequence shown here is derived from an EMBL/GenBank/DDBJ whole genome shotgun (WGS) entry which is preliminary data.</text>
</comment>
<dbReference type="Pfam" id="PF00400">
    <property type="entry name" value="WD40"/>
    <property type="match status" value="2"/>
</dbReference>
<gene>
    <name evidence="4" type="ORF">BDW59DRAFT_158284</name>
</gene>
<dbReference type="Gene3D" id="2.130.10.10">
    <property type="entry name" value="YVTN repeat-like/Quinoprotein amine dehydrogenase"/>
    <property type="match status" value="2"/>
</dbReference>
<dbReference type="PROSITE" id="PS50082">
    <property type="entry name" value="WD_REPEATS_2"/>
    <property type="match status" value="2"/>
</dbReference>
<keyword evidence="1 3" id="KW-0853">WD repeat</keyword>
<dbReference type="SMART" id="SM00320">
    <property type="entry name" value="WD40"/>
    <property type="match status" value="3"/>
</dbReference>
<feature type="repeat" description="WD" evidence="3">
    <location>
        <begin position="345"/>
        <end position="386"/>
    </location>
</feature>
<keyword evidence="5" id="KW-1185">Reference proteome</keyword>
<evidence type="ECO:0000256" key="1">
    <source>
        <dbReference type="ARBA" id="ARBA00022574"/>
    </source>
</evidence>
<name>A0ABR4IVE9_9EURO</name>
<evidence type="ECO:0000256" key="3">
    <source>
        <dbReference type="PROSITE-ProRule" id="PRU00221"/>
    </source>
</evidence>
<dbReference type="PROSITE" id="PS50294">
    <property type="entry name" value="WD_REPEATS_REGION"/>
    <property type="match status" value="2"/>
</dbReference>
<evidence type="ECO:0000256" key="2">
    <source>
        <dbReference type="ARBA" id="ARBA00022737"/>
    </source>
</evidence>
<evidence type="ECO:0000313" key="5">
    <source>
        <dbReference type="Proteomes" id="UP001610335"/>
    </source>
</evidence>
<organism evidence="4 5">
    <name type="scientific">Aspergillus cavernicola</name>
    <dbReference type="NCBI Taxonomy" id="176166"/>
    <lineage>
        <taxon>Eukaryota</taxon>
        <taxon>Fungi</taxon>
        <taxon>Dikarya</taxon>
        <taxon>Ascomycota</taxon>
        <taxon>Pezizomycotina</taxon>
        <taxon>Eurotiomycetes</taxon>
        <taxon>Eurotiomycetidae</taxon>
        <taxon>Eurotiales</taxon>
        <taxon>Aspergillaceae</taxon>
        <taxon>Aspergillus</taxon>
        <taxon>Aspergillus subgen. Nidulantes</taxon>
    </lineage>
</organism>
<protein>
    <submittedName>
        <fullName evidence="4">WD40-repeat-containing domain protein</fullName>
    </submittedName>
</protein>